<gene>
    <name evidence="1" type="ORF">pFRL6_67</name>
</gene>
<geneLocation type="plasmid" evidence="1">
    <name>pFRL6</name>
</geneLocation>
<keyword evidence="1" id="KW-0614">Plasmid</keyword>
<evidence type="ECO:0000313" key="1">
    <source>
        <dbReference type="EMBL" id="AHE40154.1"/>
    </source>
</evidence>
<dbReference type="RefSeq" id="WP_024127418.1">
    <property type="nucleotide sequence ID" value="NC_023286.1"/>
</dbReference>
<sequence>MQSLPLFPSFRLGADDGAGHRPVTGPGNMLAGHVTDDDGLRAHTPAGTGPRRTNPLQAASDAVVLHLYEHGTGTLDIAHLPYDTVLQAREDLTHLVGLRDELVNAAARAFLFEAGRQPHVTAILAGLDLLIPEMTTATPAACRRTARLLAELPVPARTLLNTHTGEAREWMLFPLAELIVHAELARARLTTTAHGPTTEFTGPFAARYLAQEAIAAVRRAHHDLTDSARSLNRSAELTTALRTLAQACNHLPWRDAARTADSCQTTTSQLRATHTAADALPTATARRPGDAHLFMVCATELSLLAADAADRLEATAAALRDAGRLGTVPAILATAAQATTIKQTDGSIAVLVQGRHLGTIRPTHNGLWTAAALTQPCHSPEGAITALAHTSAPD</sequence>
<proteinExistence type="predicted"/>
<reference evidence="1" key="1">
    <citation type="submission" date="2013-09" db="EMBL/GenBank/DDBJ databases">
        <title>Complete nucleotide sequence of Streptomyces linear plasmid pFRL6.</title>
        <authorList>
            <person name="Chen Z."/>
            <person name="Fang P."/>
            <person name="Qin Z."/>
        </authorList>
    </citation>
    <scope>NUCLEOTIDE SEQUENCE</scope>
    <source>
        <plasmid evidence="1">pFRL6</plasmid>
    </source>
</reference>
<dbReference type="AlphaFoldDB" id="V9Z820"/>
<name>V9Z820_9ACTN</name>
<dbReference type="EMBL" id="KF602051">
    <property type="protein sequence ID" value="AHE40154.1"/>
    <property type="molecule type" value="Genomic_DNA"/>
</dbReference>
<protein>
    <submittedName>
        <fullName evidence="1">Uncharacterized protein</fullName>
    </submittedName>
</protein>
<accession>V9Z820</accession>
<organism evidence="1">
    <name type="scientific">Streptomyces sp. F12</name>
    <dbReference type="NCBI Taxonomy" id="1436084"/>
    <lineage>
        <taxon>Bacteria</taxon>
        <taxon>Bacillati</taxon>
        <taxon>Actinomycetota</taxon>
        <taxon>Actinomycetes</taxon>
        <taxon>Kitasatosporales</taxon>
        <taxon>Streptomycetaceae</taxon>
        <taxon>Streptomyces</taxon>
    </lineage>
</organism>